<dbReference type="SMART" id="SM00020">
    <property type="entry name" value="Tryp_SPc"/>
    <property type="match status" value="1"/>
</dbReference>
<name>A0ABQ7Q6W3_PLUXY</name>
<sequence>MYFNKSSCGFFLVLFYLVNVQSTETTEDHESNDQSDKEASSSHLGPAVTQVEQHPHAASLLRHNQYCCSAGVLNKNWLLTVSKCFEPGIITSYTTRERLANYSVRVGSSYNGKGGSIYNIKQLTNNLDMKVSVIKLAAPLEFSTRVAAIKLPSAEDSEVLGDLAQMIAWTPNGHIRVVNAAVISPALCESHTTFPPGHYVCLGGVQDPNRHFCRRDNGGAVVQNNQLIGITTFIMPCAHYTKTHAFPKISMLSSWLETIIWDEENRTTTETTQKPTTAHITLTPNATTEGPVETIGWSGYTLPFDPINVPLEPAEDNSVIPRMSVYESYLHSMVQSKKTSTSSSAPPMHHTPPAPDQRQRAWLQKVNEALMMRPRPNYAAREVDLDYDYE</sequence>
<proteinExistence type="predicted"/>
<dbReference type="InterPro" id="IPR009003">
    <property type="entry name" value="Peptidase_S1_PA"/>
</dbReference>
<dbReference type="SUPFAM" id="SSF50494">
    <property type="entry name" value="Trypsin-like serine proteases"/>
    <property type="match status" value="1"/>
</dbReference>
<feature type="region of interest" description="Disordered" evidence="5">
    <location>
        <begin position="26"/>
        <end position="48"/>
    </location>
</feature>
<dbReference type="InterPro" id="IPR001254">
    <property type="entry name" value="Trypsin_dom"/>
</dbReference>
<organism evidence="8 9">
    <name type="scientific">Plutella xylostella</name>
    <name type="common">Diamondback moth</name>
    <name type="synonym">Plutella maculipennis</name>
    <dbReference type="NCBI Taxonomy" id="51655"/>
    <lineage>
        <taxon>Eukaryota</taxon>
        <taxon>Metazoa</taxon>
        <taxon>Ecdysozoa</taxon>
        <taxon>Arthropoda</taxon>
        <taxon>Hexapoda</taxon>
        <taxon>Insecta</taxon>
        <taxon>Pterygota</taxon>
        <taxon>Neoptera</taxon>
        <taxon>Endopterygota</taxon>
        <taxon>Lepidoptera</taxon>
        <taxon>Glossata</taxon>
        <taxon>Ditrysia</taxon>
        <taxon>Yponomeutoidea</taxon>
        <taxon>Plutellidae</taxon>
        <taxon>Plutella</taxon>
    </lineage>
</organism>
<keyword evidence="4" id="KW-1015">Disulfide bond</keyword>
<keyword evidence="6" id="KW-0732">Signal</keyword>
<comment type="caution">
    <text evidence="8">The sequence shown here is derived from an EMBL/GenBank/DDBJ whole genome shotgun (WGS) entry which is preliminary data.</text>
</comment>
<dbReference type="EMBL" id="JAHIBW010000020">
    <property type="protein sequence ID" value="KAG7300981.1"/>
    <property type="molecule type" value="Genomic_DNA"/>
</dbReference>
<evidence type="ECO:0000256" key="6">
    <source>
        <dbReference type="SAM" id="SignalP"/>
    </source>
</evidence>
<accession>A0ABQ7Q6W3</accession>
<evidence type="ECO:0000259" key="7">
    <source>
        <dbReference type="PROSITE" id="PS50240"/>
    </source>
</evidence>
<evidence type="ECO:0000256" key="4">
    <source>
        <dbReference type="ARBA" id="ARBA00023157"/>
    </source>
</evidence>
<dbReference type="Proteomes" id="UP000823941">
    <property type="component" value="Chromosome 20"/>
</dbReference>
<keyword evidence="1" id="KW-0645">Protease</keyword>
<feature type="chain" id="PRO_5045277989" description="Peptidase S1 domain-containing protein" evidence="6">
    <location>
        <begin position="23"/>
        <end position="390"/>
    </location>
</feature>
<gene>
    <name evidence="8" type="ORF">JYU34_015342</name>
</gene>
<evidence type="ECO:0000256" key="1">
    <source>
        <dbReference type="ARBA" id="ARBA00022670"/>
    </source>
</evidence>
<keyword evidence="2" id="KW-0378">Hydrolase</keyword>
<evidence type="ECO:0000256" key="5">
    <source>
        <dbReference type="SAM" id="MobiDB-lite"/>
    </source>
</evidence>
<dbReference type="PANTHER" id="PTHR24276:SF91">
    <property type="entry name" value="AT26814P-RELATED"/>
    <property type="match status" value="1"/>
</dbReference>
<dbReference type="PROSITE" id="PS50240">
    <property type="entry name" value="TRYPSIN_DOM"/>
    <property type="match status" value="1"/>
</dbReference>
<reference evidence="8 9" key="1">
    <citation type="submission" date="2021-06" db="EMBL/GenBank/DDBJ databases">
        <title>A haploid diamondback moth (Plutella xylostella L.) genome assembly resolves 31 chromosomes and identifies a diamide resistance mutation.</title>
        <authorList>
            <person name="Ward C.M."/>
            <person name="Perry K.D."/>
            <person name="Baker G."/>
            <person name="Powis K."/>
            <person name="Heckel D.G."/>
            <person name="Baxter S.W."/>
        </authorList>
    </citation>
    <scope>NUCLEOTIDE SEQUENCE [LARGE SCALE GENOMIC DNA]</scope>
    <source>
        <strain evidence="8 9">LV</strain>
        <tissue evidence="8">Single pupa</tissue>
    </source>
</reference>
<evidence type="ECO:0000256" key="3">
    <source>
        <dbReference type="ARBA" id="ARBA00022825"/>
    </source>
</evidence>
<feature type="compositionally biased region" description="Basic and acidic residues" evidence="5">
    <location>
        <begin position="26"/>
        <end position="40"/>
    </location>
</feature>
<keyword evidence="3" id="KW-0720">Serine protease</keyword>
<dbReference type="Gene3D" id="2.40.10.10">
    <property type="entry name" value="Trypsin-like serine proteases"/>
    <property type="match status" value="1"/>
</dbReference>
<dbReference type="Pfam" id="PF00089">
    <property type="entry name" value="Trypsin"/>
    <property type="match status" value="1"/>
</dbReference>
<feature type="domain" description="Peptidase S1" evidence="7">
    <location>
        <begin position="43"/>
        <end position="261"/>
    </location>
</feature>
<dbReference type="InterPro" id="IPR043504">
    <property type="entry name" value="Peptidase_S1_PA_chymotrypsin"/>
</dbReference>
<protein>
    <recommendedName>
        <fullName evidence="7">Peptidase S1 domain-containing protein</fullName>
    </recommendedName>
</protein>
<keyword evidence="9" id="KW-1185">Reference proteome</keyword>
<evidence type="ECO:0000313" key="8">
    <source>
        <dbReference type="EMBL" id="KAG7300981.1"/>
    </source>
</evidence>
<evidence type="ECO:0000256" key="2">
    <source>
        <dbReference type="ARBA" id="ARBA00022801"/>
    </source>
</evidence>
<evidence type="ECO:0000313" key="9">
    <source>
        <dbReference type="Proteomes" id="UP000823941"/>
    </source>
</evidence>
<dbReference type="PANTHER" id="PTHR24276">
    <property type="entry name" value="POLYSERASE-RELATED"/>
    <property type="match status" value="1"/>
</dbReference>
<feature type="region of interest" description="Disordered" evidence="5">
    <location>
        <begin position="336"/>
        <end position="359"/>
    </location>
</feature>
<feature type="signal peptide" evidence="6">
    <location>
        <begin position="1"/>
        <end position="22"/>
    </location>
</feature>
<dbReference type="InterPro" id="IPR050430">
    <property type="entry name" value="Peptidase_S1"/>
</dbReference>